<evidence type="ECO:0000313" key="2">
    <source>
        <dbReference type="EMBL" id="GAA3764061.1"/>
    </source>
</evidence>
<comment type="caution">
    <text evidence="2">The sequence shown here is derived from an EMBL/GenBank/DDBJ whole genome shotgun (WGS) entry which is preliminary data.</text>
</comment>
<dbReference type="Proteomes" id="UP001500540">
    <property type="component" value="Unassembled WGS sequence"/>
</dbReference>
<feature type="region of interest" description="Disordered" evidence="1">
    <location>
        <begin position="49"/>
        <end position="70"/>
    </location>
</feature>
<name>A0ABP7GGQ3_9MICO</name>
<protein>
    <submittedName>
        <fullName evidence="2">Uncharacterized protein</fullName>
    </submittedName>
</protein>
<organism evidence="2 3">
    <name type="scientific">Microbacterium kribbense</name>
    <dbReference type="NCBI Taxonomy" id="433645"/>
    <lineage>
        <taxon>Bacteria</taxon>
        <taxon>Bacillati</taxon>
        <taxon>Actinomycetota</taxon>
        <taxon>Actinomycetes</taxon>
        <taxon>Micrococcales</taxon>
        <taxon>Microbacteriaceae</taxon>
        <taxon>Microbacterium</taxon>
    </lineage>
</organism>
<reference evidence="3" key="1">
    <citation type="journal article" date="2019" name="Int. J. Syst. Evol. Microbiol.">
        <title>The Global Catalogue of Microorganisms (GCM) 10K type strain sequencing project: providing services to taxonomists for standard genome sequencing and annotation.</title>
        <authorList>
            <consortium name="The Broad Institute Genomics Platform"/>
            <consortium name="The Broad Institute Genome Sequencing Center for Infectious Disease"/>
            <person name="Wu L."/>
            <person name="Ma J."/>
        </authorList>
    </citation>
    <scope>NUCLEOTIDE SEQUENCE [LARGE SCALE GENOMIC DNA]</scope>
    <source>
        <strain evidence="3">JCM 16950</strain>
    </source>
</reference>
<gene>
    <name evidence="2" type="ORF">GCM10022240_15510</name>
</gene>
<feature type="region of interest" description="Disordered" evidence="1">
    <location>
        <begin position="1"/>
        <end position="21"/>
    </location>
</feature>
<sequence length="70" mass="7515">MRREGTTAMSSNVKARRARLARPSSMSMLTLTAYPRGSAAFRVSAGGWRAPCTGHAPATRPRAPVSDNRV</sequence>
<dbReference type="EMBL" id="BAABAF010000005">
    <property type="protein sequence ID" value="GAA3764061.1"/>
    <property type="molecule type" value="Genomic_DNA"/>
</dbReference>
<accession>A0ABP7GGQ3</accession>
<evidence type="ECO:0000313" key="3">
    <source>
        <dbReference type="Proteomes" id="UP001500540"/>
    </source>
</evidence>
<evidence type="ECO:0000256" key="1">
    <source>
        <dbReference type="SAM" id="MobiDB-lite"/>
    </source>
</evidence>
<proteinExistence type="predicted"/>
<keyword evidence="3" id="KW-1185">Reference proteome</keyword>